<feature type="transmembrane region" description="Helical" evidence="1">
    <location>
        <begin position="35"/>
        <end position="56"/>
    </location>
</feature>
<evidence type="ECO:0000313" key="2">
    <source>
        <dbReference type="EMBL" id="KAH7258843.1"/>
    </source>
</evidence>
<proteinExistence type="predicted"/>
<dbReference type="OrthoDB" id="5348845at2759"/>
<keyword evidence="1" id="KW-1133">Transmembrane helix</keyword>
<name>A0A9P9HJK1_FUSRE</name>
<reference evidence="2" key="1">
    <citation type="journal article" date="2021" name="Nat. Commun.">
        <title>Genetic determinants of endophytism in the Arabidopsis root mycobiome.</title>
        <authorList>
            <person name="Mesny F."/>
            <person name="Miyauchi S."/>
            <person name="Thiergart T."/>
            <person name="Pickel B."/>
            <person name="Atanasova L."/>
            <person name="Karlsson M."/>
            <person name="Huettel B."/>
            <person name="Barry K.W."/>
            <person name="Haridas S."/>
            <person name="Chen C."/>
            <person name="Bauer D."/>
            <person name="Andreopoulos W."/>
            <person name="Pangilinan J."/>
            <person name="LaButti K."/>
            <person name="Riley R."/>
            <person name="Lipzen A."/>
            <person name="Clum A."/>
            <person name="Drula E."/>
            <person name="Henrissat B."/>
            <person name="Kohler A."/>
            <person name="Grigoriev I.V."/>
            <person name="Martin F.M."/>
            <person name="Hacquard S."/>
        </authorList>
    </citation>
    <scope>NUCLEOTIDE SEQUENCE</scope>
    <source>
        <strain evidence="2">MPI-CAGE-AT-0023</strain>
    </source>
</reference>
<accession>A0A9P9HJK1</accession>
<keyword evidence="1" id="KW-0472">Membrane</keyword>
<evidence type="ECO:0000313" key="3">
    <source>
        <dbReference type="Proteomes" id="UP000720189"/>
    </source>
</evidence>
<keyword evidence="1" id="KW-0812">Transmembrane</keyword>
<sequence length="637" mass="70307">MIKSSSTFISSSISLPHNAVKSIVFKLAEVLMALFIYKLFSLLAALSNQFASYLMFAEDYIQRWHFLSSSGISRASFIVLLFTILNTLASLYGTLLWALDAPGYIFKTSNVTVAQYATWRNQDSPYIIQLHLDPSTLQETEATLPQVMGSELFKPGLNYTLTSEVQRGSPEITTPTRQYGVGARIWLDDDGFSVSPDSDAMIPETAVANGQEFPECITVGGGSAYWNCTFNNTFSQNLEEKVIGRPEVHWNDKSDLKLDSRYVTPNRADNIWFSLGRGGGSTAMMQVFTVTKGTRRHTFLEYVSRVTMLTDPGVPFTALEVRDLVRRTWSTNQTDRNNPLIDHIAEDIMNAQGQDLSYHFGVNAADNGNLTVLQSSWGYFTVSLSSTGEDLFSLINFASVNITLIRSETIDKPIIPFEKCARGSFQNEAFGGRVTQTDCVGSTTDDNSHVFFGQVDTAAVLILHGLGNGRSNISSESLNDSVMSWTRNMSAAMEGLLVARGYIVSIDPALVMISVDKLTVAISGLQILLSIFALVLAGAAWLALAFFADSHWSNTFLADFLYAISERDGKKSRPGYIHDPPSVELIGYGDEHVIAVYGKAVALQDRVLTLWKRKEVYFYAKVLTHSGPNPALNIILI</sequence>
<dbReference type="EMBL" id="JAGMUX010000005">
    <property type="protein sequence ID" value="KAH7258843.1"/>
    <property type="molecule type" value="Genomic_DNA"/>
</dbReference>
<organism evidence="2 3">
    <name type="scientific">Fusarium redolens</name>
    <dbReference type="NCBI Taxonomy" id="48865"/>
    <lineage>
        <taxon>Eukaryota</taxon>
        <taxon>Fungi</taxon>
        <taxon>Dikarya</taxon>
        <taxon>Ascomycota</taxon>
        <taxon>Pezizomycotina</taxon>
        <taxon>Sordariomycetes</taxon>
        <taxon>Hypocreomycetidae</taxon>
        <taxon>Hypocreales</taxon>
        <taxon>Nectriaceae</taxon>
        <taxon>Fusarium</taxon>
        <taxon>Fusarium redolens species complex</taxon>
    </lineage>
</organism>
<protein>
    <submittedName>
        <fullName evidence="2">Uncharacterized protein</fullName>
    </submittedName>
</protein>
<gene>
    <name evidence="2" type="ORF">BKA55DRAFT_591690</name>
</gene>
<dbReference type="Proteomes" id="UP000720189">
    <property type="component" value="Unassembled WGS sequence"/>
</dbReference>
<comment type="caution">
    <text evidence="2">The sequence shown here is derived from an EMBL/GenBank/DDBJ whole genome shotgun (WGS) entry which is preliminary data.</text>
</comment>
<evidence type="ECO:0000256" key="1">
    <source>
        <dbReference type="SAM" id="Phobius"/>
    </source>
</evidence>
<dbReference type="AlphaFoldDB" id="A0A9P9HJK1"/>
<dbReference type="GeneID" id="70225235"/>
<feature type="transmembrane region" description="Helical" evidence="1">
    <location>
        <begin position="77"/>
        <end position="99"/>
    </location>
</feature>
<feature type="transmembrane region" description="Helical" evidence="1">
    <location>
        <begin position="527"/>
        <end position="548"/>
    </location>
</feature>
<dbReference type="RefSeq" id="XP_046051551.1">
    <property type="nucleotide sequence ID" value="XM_046195281.1"/>
</dbReference>
<keyword evidence="3" id="KW-1185">Reference proteome</keyword>